<accession>A0A1F7H5I1</accession>
<protein>
    <submittedName>
        <fullName evidence="1">Uncharacterized protein</fullName>
    </submittedName>
</protein>
<evidence type="ECO:0000313" key="2">
    <source>
        <dbReference type="Proteomes" id="UP000178597"/>
    </source>
</evidence>
<evidence type="ECO:0000313" key="1">
    <source>
        <dbReference type="EMBL" id="OGK26670.1"/>
    </source>
</evidence>
<gene>
    <name evidence="1" type="ORF">A3C28_02675</name>
</gene>
<comment type="caution">
    <text evidence="1">The sequence shown here is derived from an EMBL/GenBank/DDBJ whole genome shotgun (WGS) entry which is preliminary data.</text>
</comment>
<dbReference type="EMBL" id="MFZP01000040">
    <property type="protein sequence ID" value="OGK26670.1"/>
    <property type="molecule type" value="Genomic_DNA"/>
</dbReference>
<proteinExistence type="predicted"/>
<name>A0A1F7H5I1_9BACT</name>
<sequence length="467" mass="50925">MQAFGGARIDDSDKQNYSKNPAGSYAYNVSNLQTCITNWNFTLTAPTPTPEVRGRIRNYVFYDKNLNARPNNMPLTDKYLAGLTLSLKRANRAAFSDTCTSNSTAQYPSGNCGFGMNLFQNDYYVSFNVNGLAGYKLATCDSLNKNQSELPDSIYIYCLNGSGSPVLRRYAVGNCGDPFCPVQYVNLNTTEVHIMYPFTFLATPTPTRTPTPTPTNTPTPTPTLANLPWFKLKDTSFSRVGSLTNKIPAVPQSFDSDDPAPVLRQLELNQGGIVSAGSITLSDSAPYPKTSTNDWKITSYNPSAGFSIANFVSYVKSRKEYKKITNLATELKPDALYITEGNKTVSNPDAANGPYVLIVDGNLTLNSSPFNPSGAKNIAFIVTGTLTIPPGMSELNGLFIANNVDLGTSSTKLKVNGNLISQTPISITRSNGVGNFAPALFIKFDSKYYTALLPYLTTATYEWRQLQ</sequence>
<organism evidence="1 2">
    <name type="scientific">Candidatus Roizmanbacteria bacterium RIFCSPHIGHO2_02_FULL_39_9</name>
    <dbReference type="NCBI Taxonomy" id="1802040"/>
    <lineage>
        <taxon>Bacteria</taxon>
        <taxon>Candidatus Roizmaniibacteriota</taxon>
    </lineage>
</organism>
<dbReference type="Proteomes" id="UP000178597">
    <property type="component" value="Unassembled WGS sequence"/>
</dbReference>
<reference evidence="1 2" key="1">
    <citation type="journal article" date="2016" name="Nat. Commun.">
        <title>Thousands of microbial genomes shed light on interconnected biogeochemical processes in an aquifer system.</title>
        <authorList>
            <person name="Anantharaman K."/>
            <person name="Brown C.T."/>
            <person name="Hug L.A."/>
            <person name="Sharon I."/>
            <person name="Castelle C.J."/>
            <person name="Probst A.J."/>
            <person name="Thomas B.C."/>
            <person name="Singh A."/>
            <person name="Wilkins M.J."/>
            <person name="Karaoz U."/>
            <person name="Brodie E.L."/>
            <person name="Williams K.H."/>
            <person name="Hubbard S.S."/>
            <person name="Banfield J.F."/>
        </authorList>
    </citation>
    <scope>NUCLEOTIDE SEQUENCE [LARGE SCALE GENOMIC DNA]</scope>
</reference>
<dbReference type="AlphaFoldDB" id="A0A1F7H5I1"/>